<keyword evidence="2" id="KW-0812">Transmembrane</keyword>
<keyword evidence="3" id="KW-0735">Signal-anchor</keyword>
<comment type="similarity">
    <text evidence="7">Belongs to the ANP1/MMN9/VAN1 family.</text>
</comment>
<evidence type="ECO:0000256" key="1">
    <source>
        <dbReference type="ARBA" id="ARBA00004323"/>
    </source>
</evidence>
<dbReference type="PANTHER" id="PTHR43083:SF4">
    <property type="entry name" value="N-GLYCOSYL-TRANSFERASE (AFU_ORTHOLOGUE AFUA_4G06870)"/>
    <property type="match status" value="1"/>
</dbReference>
<evidence type="ECO:0000256" key="3">
    <source>
        <dbReference type="ARBA" id="ARBA00022968"/>
    </source>
</evidence>
<dbReference type="GO" id="GO:0000136">
    <property type="term" value="C:mannan polymerase complex"/>
    <property type="evidence" value="ECO:0007669"/>
    <property type="project" value="TreeGrafter"/>
</dbReference>
<dbReference type="GO" id="GO:0000032">
    <property type="term" value="P:cell wall mannoprotein biosynthetic process"/>
    <property type="evidence" value="ECO:0007669"/>
    <property type="project" value="TreeGrafter"/>
</dbReference>
<evidence type="ECO:0000256" key="7">
    <source>
        <dbReference type="ARBA" id="ARBA00037964"/>
    </source>
</evidence>
<dbReference type="Pfam" id="PF03452">
    <property type="entry name" value="Anp1"/>
    <property type="match status" value="1"/>
</dbReference>
<dbReference type="Proteomes" id="UP000244855">
    <property type="component" value="Unassembled WGS sequence"/>
</dbReference>
<dbReference type="InterPro" id="IPR029044">
    <property type="entry name" value="Nucleotide-diphossugar_trans"/>
</dbReference>
<reference evidence="8 9" key="1">
    <citation type="journal article" date="2018" name="Sci. Rep.">
        <title>Comparative genomics provides insights into the lifestyle and reveals functional heterogeneity of dark septate endophytic fungi.</title>
        <authorList>
            <person name="Knapp D.G."/>
            <person name="Nemeth J.B."/>
            <person name="Barry K."/>
            <person name="Hainaut M."/>
            <person name="Henrissat B."/>
            <person name="Johnson J."/>
            <person name="Kuo A."/>
            <person name="Lim J.H.P."/>
            <person name="Lipzen A."/>
            <person name="Nolan M."/>
            <person name="Ohm R.A."/>
            <person name="Tamas L."/>
            <person name="Grigoriev I.V."/>
            <person name="Spatafora J.W."/>
            <person name="Nagy L.G."/>
            <person name="Kovacs G.M."/>
        </authorList>
    </citation>
    <scope>NUCLEOTIDE SEQUENCE [LARGE SCALE GENOMIC DNA]</scope>
    <source>
        <strain evidence="8 9">DSE2036</strain>
    </source>
</reference>
<dbReference type="GO" id="GO:0000009">
    <property type="term" value="F:alpha-1,6-mannosyltransferase activity"/>
    <property type="evidence" value="ECO:0007669"/>
    <property type="project" value="TreeGrafter"/>
</dbReference>
<accession>A0A2V1EBE9</accession>
<organism evidence="8 9">
    <name type="scientific">Periconia macrospinosa</name>
    <dbReference type="NCBI Taxonomy" id="97972"/>
    <lineage>
        <taxon>Eukaryota</taxon>
        <taxon>Fungi</taxon>
        <taxon>Dikarya</taxon>
        <taxon>Ascomycota</taxon>
        <taxon>Pezizomycotina</taxon>
        <taxon>Dothideomycetes</taxon>
        <taxon>Pleosporomycetidae</taxon>
        <taxon>Pleosporales</taxon>
        <taxon>Massarineae</taxon>
        <taxon>Periconiaceae</taxon>
        <taxon>Periconia</taxon>
    </lineage>
</organism>
<dbReference type="PANTHER" id="PTHR43083">
    <property type="entry name" value="MANNAN POLYMERASE II"/>
    <property type="match status" value="1"/>
</dbReference>
<keyword evidence="5" id="KW-0333">Golgi apparatus</keyword>
<comment type="subcellular location">
    <subcellularLocation>
        <location evidence="1">Golgi apparatus membrane</location>
        <topology evidence="1">Single-pass type II membrane protein</topology>
    </subcellularLocation>
</comment>
<evidence type="ECO:0000256" key="2">
    <source>
        <dbReference type="ARBA" id="ARBA00022692"/>
    </source>
</evidence>
<dbReference type="STRING" id="97972.A0A2V1EBE9"/>
<dbReference type="EMBL" id="KZ805302">
    <property type="protein sequence ID" value="PVI07867.1"/>
    <property type="molecule type" value="Genomic_DNA"/>
</dbReference>
<dbReference type="SUPFAM" id="SSF53448">
    <property type="entry name" value="Nucleotide-diphospho-sugar transferases"/>
    <property type="match status" value="1"/>
</dbReference>
<evidence type="ECO:0000313" key="9">
    <source>
        <dbReference type="Proteomes" id="UP000244855"/>
    </source>
</evidence>
<evidence type="ECO:0000313" key="8">
    <source>
        <dbReference type="EMBL" id="PVI07867.1"/>
    </source>
</evidence>
<gene>
    <name evidence="8" type="ORF">DM02DRAFT_666337</name>
</gene>
<dbReference type="GO" id="GO:0006487">
    <property type="term" value="P:protein N-linked glycosylation"/>
    <property type="evidence" value="ECO:0007669"/>
    <property type="project" value="TreeGrafter"/>
</dbReference>
<name>A0A2V1EBE9_9PLEO</name>
<keyword evidence="8" id="KW-0808">Transferase</keyword>
<keyword evidence="4" id="KW-1133">Transmembrane helix</keyword>
<dbReference type="InterPro" id="IPR052086">
    <property type="entry name" value="Mannan_Polymerase_Subunit"/>
</dbReference>
<dbReference type="Gene3D" id="3.90.550.10">
    <property type="entry name" value="Spore Coat Polysaccharide Biosynthesis Protein SpsA, Chain A"/>
    <property type="match status" value="1"/>
</dbReference>
<evidence type="ECO:0000256" key="4">
    <source>
        <dbReference type="ARBA" id="ARBA00022989"/>
    </source>
</evidence>
<keyword evidence="6" id="KW-0472">Membrane</keyword>
<dbReference type="AlphaFoldDB" id="A0A2V1EBE9"/>
<dbReference type="OrthoDB" id="204164at2759"/>
<keyword evidence="9" id="KW-1185">Reference proteome</keyword>
<sequence length="404" mass="46378">MLVGKDASWKAARARLPPTRQLWHMLRSSRALLVLGIFALVTILWRSMGSDAAEMQRFYCWGPSKSPLQMTTNEIEDWHAHLSTPVLFNPHKPIEINDSTIEHVNLNQIKSTPDAIKNRERVLILTPLRDASLYLPQYFDLLSELTYPHDLIDVAFLVGDSRDDTIAALAKELERVQSNEEVAFRSTMVVEKDFGVTLSQNDVQDRHKLELQGPRRKAMGRARNYLLATALKPEHSWVYWRDVDIKDSPAKIIEDLVVHDRDIIVPNVWFHRYEERGGKEIDIEGRFDYNSWQESPEGKQLAATLDPDEILVEGYPLKYNTKRTYMALMGDWRKDKDEEIPLDGIGGVNIIVKADVHRSGINFPCYAFENQAETEGFAKMAKRAGYGVYGLPNYVVWHIDTKEV</sequence>
<dbReference type="FunFam" id="3.90.550.10:FF:000017">
    <property type="entry name" value="Mannan polymerase II complex ANP1 subunit"/>
    <property type="match status" value="1"/>
</dbReference>
<evidence type="ECO:0000256" key="5">
    <source>
        <dbReference type="ARBA" id="ARBA00023034"/>
    </source>
</evidence>
<evidence type="ECO:0000256" key="6">
    <source>
        <dbReference type="ARBA" id="ARBA00023136"/>
    </source>
</evidence>
<proteinExistence type="inferred from homology"/>
<protein>
    <submittedName>
        <fullName evidence="8">Glycosyltransferase family 62 protein</fullName>
    </submittedName>
</protein>